<keyword evidence="6" id="KW-1185">Reference proteome</keyword>
<name>A0A8U0NVN7_MUSPF</name>
<dbReference type="InterPro" id="IPR019002">
    <property type="entry name" value="Ribosome_biogenesis_Nop16"/>
</dbReference>
<dbReference type="Proteomes" id="UP000000715">
    <property type="component" value="Unplaced"/>
</dbReference>
<reference evidence="7" key="1">
    <citation type="submission" date="2025-08" db="UniProtKB">
        <authorList>
            <consortium name="RefSeq"/>
        </authorList>
    </citation>
    <scope>IDENTIFICATION</scope>
    <source>
        <tissue evidence="7">Brain</tissue>
    </source>
</reference>
<dbReference type="GO" id="GO:0042273">
    <property type="term" value="P:ribosomal large subunit biogenesis"/>
    <property type="evidence" value="ECO:0007669"/>
    <property type="project" value="TreeGrafter"/>
</dbReference>
<dbReference type="PANTHER" id="PTHR13243">
    <property type="entry name" value="HSPC111 PROTEIN-RELATED"/>
    <property type="match status" value="1"/>
</dbReference>
<feature type="compositionally biased region" description="Polar residues" evidence="5">
    <location>
        <begin position="9"/>
        <end position="23"/>
    </location>
</feature>
<evidence type="ECO:0000313" key="7">
    <source>
        <dbReference type="RefSeq" id="XP_012915021.1"/>
    </source>
</evidence>
<dbReference type="PANTHER" id="PTHR13243:SF1">
    <property type="entry name" value="NUCLEOLAR PROTEIN 16"/>
    <property type="match status" value="1"/>
</dbReference>
<dbReference type="RefSeq" id="XP_012915021.1">
    <property type="nucleotide sequence ID" value="XM_013059567.2"/>
</dbReference>
<dbReference type="Pfam" id="PF09420">
    <property type="entry name" value="Nop16"/>
    <property type="match status" value="1"/>
</dbReference>
<feature type="region of interest" description="Disordered" evidence="5">
    <location>
        <begin position="1"/>
        <end position="25"/>
    </location>
</feature>
<evidence type="ECO:0000256" key="4">
    <source>
        <dbReference type="ARBA" id="ARBA00023242"/>
    </source>
</evidence>
<evidence type="ECO:0000256" key="1">
    <source>
        <dbReference type="ARBA" id="ARBA00004604"/>
    </source>
</evidence>
<evidence type="ECO:0000256" key="5">
    <source>
        <dbReference type="SAM" id="MobiDB-lite"/>
    </source>
</evidence>
<comment type="subcellular location">
    <subcellularLocation>
        <location evidence="1">Nucleus</location>
        <location evidence="1">Nucleolus</location>
    </subcellularLocation>
</comment>
<dbReference type="CTD" id="51491"/>
<evidence type="ECO:0000256" key="2">
    <source>
        <dbReference type="ARBA" id="ARBA00008479"/>
    </source>
</evidence>
<sequence length="159" mass="18855">MLDGKQRHGSNAPTSDMPGTTPNPCGRTWPRWGWLWTPTRRFPSVRERLCSLQVKAMEVDIEERPKELVRKPYVLNDLEAEASLPEKKGNTLSRDLIDYVRYMVENHGEDYKAMARDEKNYYQDTPKQIRNKINVYKRFYPAEWQTFIDSLQKNKMEVE</sequence>
<protein>
    <recommendedName>
        <fullName evidence="3">Nucleolar protein 16</fullName>
    </recommendedName>
</protein>
<dbReference type="GO" id="GO:0005730">
    <property type="term" value="C:nucleolus"/>
    <property type="evidence" value="ECO:0007669"/>
    <property type="project" value="UniProtKB-SubCell"/>
</dbReference>
<organism evidence="6 7">
    <name type="scientific">Mustela putorius furo</name>
    <name type="common">European domestic ferret</name>
    <name type="synonym">Mustela furo</name>
    <dbReference type="NCBI Taxonomy" id="9669"/>
    <lineage>
        <taxon>Eukaryota</taxon>
        <taxon>Metazoa</taxon>
        <taxon>Chordata</taxon>
        <taxon>Craniata</taxon>
        <taxon>Vertebrata</taxon>
        <taxon>Euteleostomi</taxon>
        <taxon>Mammalia</taxon>
        <taxon>Eutheria</taxon>
        <taxon>Laurasiatheria</taxon>
        <taxon>Carnivora</taxon>
        <taxon>Caniformia</taxon>
        <taxon>Musteloidea</taxon>
        <taxon>Mustelidae</taxon>
        <taxon>Mustelinae</taxon>
        <taxon>Mustela</taxon>
    </lineage>
</organism>
<evidence type="ECO:0000256" key="3">
    <source>
        <dbReference type="ARBA" id="ARBA00015522"/>
    </source>
</evidence>
<accession>A0A8U0NVN7</accession>
<gene>
    <name evidence="7" type="primary">NOP16</name>
</gene>
<dbReference type="OrthoDB" id="285729at2759"/>
<dbReference type="AlphaFoldDB" id="A0A8U0NVN7"/>
<keyword evidence="4" id="KW-0539">Nucleus</keyword>
<evidence type="ECO:0000313" key="6">
    <source>
        <dbReference type="Proteomes" id="UP000000715"/>
    </source>
</evidence>
<proteinExistence type="inferred from homology"/>
<comment type="similarity">
    <text evidence="2">Belongs to the NOP16 family.</text>
</comment>
<dbReference type="GeneID" id="101680803"/>